<protein>
    <recommendedName>
        <fullName evidence="3">Methane oxygenase PmoA</fullName>
    </recommendedName>
</protein>
<evidence type="ECO:0008006" key="3">
    <source>
        <dbReference type="Google" id="ProtNLM"/>
    </source>
</evidence>
<dbReference type="AlphaFoldDB" id="A1R1E9"/>
<dbReference type="EMBL" id="CP000474">
    <property type="protein sequence ID" value="ABM06852.1"/>
    <property type="molecule type" value="Genomic_DNA"/>
</dbReference>
<evidence type="ECO:0000313" key="2">
    <source>
        <dbReference type="Proteomes" id="UP000000637"/>
    </source>
</evidence>
<organism evidence="1 2">
    <name type="scientific">Paenarthrobacter aurescens (strain TC1)</name>
    <dbReference type="NCBI Taxonomy" id="290340"/>
    <lineage>
        <taxon>Bacteria</taxon>
        <taxon>Bacillati</taxon>
        <taxon>Actinomycetota</taxon>
        <taxon>Actinomycetes</taxon>
        <taxon>Micrococcales</taxon>
        <taxon>Micrococcaceae</taxon>
        <taxon>Paenarthrobacter</taxon>
    </lineage>
</organism>
<dbReference type="HOGENOM" id="CLU_064249_0_0_11"/>
<accession>A1R1E9</accession>
<reference evidence="1 2" key="1">
    <citation type="journal article" date="2006" name="PLoS Genet.">
        <title>Secrets of soil survival revealed by the genome sequence of Arthrobacter aurescens TC1.</title>
        <authorList>
            <person name="Mongodin E.F."/>
            <person name="Shapir N."/>
            <person name="Daugherty S.C."/>
            <person name="DeBoy R.T."/>
            <person name="Emerson J.B."/>
            <person name="Shvartzbeyn A."/>
            <person name="Radune D."/>
            <person name="Vamathevan J."/>
            <person name="Riggs F."/>
            <person name="Grinberg V."/>
            <person name="Khouri H."/>
            <person name="Wackett L.P."/>
            <person name="Nelson K.E."/>
            <person name="Sadowsky M.J."/>
        </authorList>
    </citation>
    <scope>NUCLEOTIDE SEQUENCE [LARGE SCALE GENOMIC DNA]</scope>
    <source>
        <strain evidence="1 2">TC1</strain>
    </source>
</reference>
<evidence type="ECO:0000313" key="1">
    <source>
        <dbReference type="EMBL" id="ABM06852.1"/>
    </source>
</evidence>
<keyword evidence="2" id="KW-1185">Reference proteome</keyword>
<dbReference type="eggNOG" id="COG1609">
    <property type="taxonomic scope" value="Bacteria"/>
</dbReference>
<dbReference type="Proteomes" id="UP000000637">
    <property type="component" value="Chromosome"/>
</dbReference>
<dbReference type="Pfam" id="PF14100">
    <property type="entry name" value="DUF6807"/>
    <property type="match status" value="1"/>
</dbReference>
<dbReference type="KEGG" id="aau:AAur_0241"/>
<name>A1R1E9_PAEAT</name>
<sequence>MGSFQLHGATVARVNNGVDLATVLAPRPYLHPLRTLAGAPLTEAGPDDHPHHLGLSLAFSDVNGSNFWGGSTYTGHGPALLANHGRQVSSGWSYQPGKAGGTVTWMDMKGQELATEQRSYTCQDHPDPNSWSLLFDSLIQPAGDVEQLWVSSSAVKGREGAGYGGIFWRFRTGDGPAGVLCSQGTGTETAHGSLSPWLVVKTRQHGRDVSVVLAQNPAELRPWFVRTEGYVGAGPAVAWSEAARVDRNRPLQLSLHAIIHDGHISSSHHVEELLLQHFSSSSPDRTP</sequence>
<dbReference type="InterPro" id="IPR029475">
    <property type="entry name" value="DUF6807"/>
</dbReference>
<gene>
    <name evidence="1" type="ordered locus">AAur_0241</name>
</gene>
<proteinExistence type="predicted"/>
<dbReference type="OrthoDB" id="9812981at2"/>
<dbReference type="RefSeq" id="WP_011773009.1">
    <property type="nucleotide sequence ID" value="NC_008711.1"/>
</dbReference>
<dbReference type="STRING" id="290340.AAur_0241"/>